<dbReference type="Proteomes" id="UP000050795">
    <property type="component" value="Unassembled WGS sequence"/>
</dbReference>
<keyword evidence="1" id="KW-1185">Reference proteome</keyword>
<reference evidence="1" key="1">
    <citation type="submission" date="2022-06" db="EMBL/GenBank/DDBJ databases">
        <authorList>
            <person name="Berger JAMES D."/>
            <person name="Berger JAMES D."/>
        </authorList>
    </citation>
    <scope>NUCLEOTIDE SEQUENCE [LARGE SCALE GENOMIC DNA]</scope>
</reference>
<dbReference type="WBParaSite" id="TREG1_9870.1">
    <property type="protein sequence ID" value="TREG1_9870.1"/>
    <property type="gene ID" value="TREG1_9870"/>
</dbReference>
<protein>
    <submittedName>
        <fullName evidence="2">Uncharacterized protein</fullName>
    </submittedName>
</protein>
<evidence type="ECO:0000313" key="2">
    <source>
        <dbReference type="WBParaSite" id="TREG1_9870.1"/>
    </source>
</evidence>
<proteinExistence type="predicted"/>
<evidence type="ECO:0000313" key="1">
    <source>
        <dbReference type="Proteomes" id="UP000050795"/>
    </source>
</evidence>
<organism evidence="1 2">
    <name type="scientific">Trichobilharzia regenti</name>
    <name type="common">Nasal bird schistosome</name>
    <dbReference type="NCBI Taxonomy" id="157069"/>
    <lineage>
        <taxon>Eukaryota</taxon>
        <taxon>Metazoa</taxon>
        <taxon>Spiralia</taxon>
        <taxon>Lophotrochozoa</taxon>
        <taxon>Platyhelminthes</taxon>
        <taxon>Trematoda</taxon>
        <taxon>Digenea</taxon>
        <taxon>Strigeidida</taxon>
        <taxon>Schistosomatoidea</taxon>
        <taxon>Schistosomatidae</taxon>
        <taxon>Trichobilharzia</taxon>
    </lineage>
</organism>
<sequence>MNAGVRELVCSCSVFKTSLRLFIPLTVVCFSCNEKALQPSHGWPRKSLQVQKDILRVEDVEVTEENADLYN</sequence>
<accession>A0AA85KJN7</accession>
<name>A0AA85KJN7_TRIRE</name>
<reference evidence="2" key="2">
    <citation type="submission" date="2023-11" db="UniProtKB">
        <authorList>
            <consortium name="WormBaseParasite"/>
        </authorList>
    </citation>
    <scope>IDENTIFICATION</scope>
</reference>
<dbReference type="AlphaFoldDB" id="A0AA85KJN7"/>